<keyword evidence="4" id="KW-0472">Membrane</keyword>
<proteinExistence type="predicted"/>
<dbReference type="InterPro" id="IPR050465">
    <property type="entry name" value="UPF0194_transport"/>
</dbReference>
<accession>A0ABR8CWZ1</accession>
<evidence type="ECO:0000313" key="6">
    <source>
        <dbReference type="Proteomes" id="UP000661112"/>
    </source>
</evidence>
<dbReference type="Proteomes" id="UP000661112">
    <property type="component" value="Unassembled WGS sequence"/>
</dbReference>
<gene>
    <name evidence="5" type="ORF">H6G83_01205</name>
</gene>
<dbReference type="NCBIfam" id="TIGR02971">
    <property type="entry name" value="heterocyst_DevB"/>
    <property type="match status" value="1"/>
</dbReference>
<name>A0ABR8CWZ1_9NOST</name>
<feature type="coiled-coil region" evidence="3">
    <location>
        <begin position="159"/>
        <end position="186"/>
    </location>
</feature>
<organism evidence="5 6">
    <name type="scientific">Anabaena azotica FACHB-119</name>
    <dbReference type="NCBI Taxonomy" id="947527"/>
    <lineage>
        <taxon>Bacteria</taxon>
        <taxon>Bacillati</taxon>
        <taxon>Cyanobacteriota</taxon>
        <taxon>Cyanophyceae</taxon>
        <taxon>Nostocales</taxon>
        <taxon>Nostocaceae</taxon>
        <taxon>Anabaena</taxon>
        <taxon>Anabaena azotica</taxon>
    </lineage>
</organism>
<dbReference type="PANTHER" id="PTHR32347">
    <property type="entry name" value="EFFLUX SYSTEM COMPONENT YKNX-RELATED"/>
    <property type="match status" value="1"/>
</dbReference>
<dbReference type="Gene3D" id="2.40.30.170">
    <property type="match status" value="1"/>
</dbReference>
<dbReference type="EMBL" id="JACJSG010000001">
    <property type="protein sequence ID" value="MBD2499242.1"/>
    <property type="molecule type" value="Genomic_DNA"/>
</dbReference>
<keyword evidence="6" id="KW-1185">Reference proteome</keyword>
<dbReference type="InterPro" id="IPR014315">
    <property type="entry name" value="ABC_heterocyst_DevB"/>
</dbReference>
<evidence type="ECO:0000256" key="2">
    <source>
        <dbReference type="ARBA" id="ARBA00023054"/>
    </source>
</evidence>
<comment type="caution">
    <text evidence="5">The sequence shown here is derived from an EMBL/GenBank/DDBJ whole genome shotgun (WGS) entry which is preliminary data.</text>
</comment>
<sequence>MVYKQRQSPTKPLVWWSIMLTATIAVITSTVSLYSLWRSQLQSKLDKPTPISSPVMTTVTALGYLQPEGEVIRLSAPNSQGGVRVAKLFVKQGSWVREGETIAIVDSYYPRLASLEMAQKQVLVAQASLNQVKAGAKAGDISAQKATIARLEADLEGAISVKEAAIVRLAAELDNVKSENQRYQQLYKLGAISASQAEAKYLRVKVAQQQYQEAKAAHDRILKTLQQQLIEAKAKLRSITEVRLTDVQAGQAMVENAKAAVKQAQAELELSSVRSPINGQILKINTRSGEIISNTGIADIGRTQQMYAVAEIYETDIKKLRLGQSAVITSDALPQELHGTITDIGLQLGKQNIFNNLQADTDNKVVEVKIRINNMKAHKEITALTNLQVQVSISISEFSRDLKDLSPNLSPTSPEALISPPSLEGKGAGGLGLLLTFPHNVKSQISI</sequence>
<keyword evidence="2 3" id="KW-0175">Coiled coil</keyword>
<protein>
    <submittedName>
        <fullName evidence="5">ABC exporter membrane fusion protein</fullName>
    </submittedName>
</protein>
<evidence type="ECO:0000313" key="5">
    <source>
        <dbReference type="EMBL" id="MBD2499242.1"/>
    </source>
</evidence>
<dbReference type="Gene3D" id="2.40.50.100">
    <property type="match status" value="1"/>
</dbReference>
<feature type="transmembrane region" description="Helical" evidence="4">
    <location>
        <begin position="13"/>
        <end position="37"/>
    </location>
</feature>
<feature type="coiled-coil region" evidence="3">
    <location>
        <begin position="215"/>
        <end position="274"/>
    </location>
</feature>
<comment type="subcellular location">
    <subcellularLocation>
        <location evidence="1">Cell envelope</location>
    </subcellularLocation>
</comment>
<keyword evidence="4" id="KW-0812">Transmembrane</keyword>
<reference evidence="5 6" key="1">
    <citation type="journal article" date="2020" name="ISME J.">
        <title>Comparative genomics reveals insights into cyanobacterial evolution and habitat adaptation.</title>
        <authorList>
            <person name="Chen M.Y."/>
            <person name="Teng W.K."/>
            <person name="Zhao L."/>
            <person name="Hu C.X."/>
            <person name="Zhou Y.K."/>
            <person name="Han B.P."/>
            <person name="Song L.R."/>
            <person name="Shu W.S."/>
        </authorList>
    </citation>
    <scope>NUCLEOTIDE SEQUENCE [LARGE SCALE GENOMIC DNA]</scope>
    <source>
        <strain evidence="5 6">FACHB-119</strain>
    </source>
</reference>
<evidence type="ECO:0000256" key="1">
    <source>
        <dbReference type="ARBA" id="ARBA00004196"/>
    </source>
</evidence>
<dbReference type="RefSeq" id="WP_190465793.1">
    <property type="nucleotide sequence ID" value="NZ_JACJSG010000001.1"/>
</dbReference>
<evidence type="ECO:0000256" key="3">
    <source>
        <dbReference type="SAM" id="Coils"/>
    </source>
</evidence>
<evidence type="ECO:0000256" key="4">
    <source>
        <dbReference type="SAM" id="Phobius"/>
    </source>
</evidence>
<keyword evidence="4" id="KW-1133">Transmembrane helix</keyword>
<dbReference type="SUPFAM" id="SSF111369">
    <property type="entry name" value="HlyD-like secretion proteins"/>
    <property type="match status" value="1"/>
</dbReference>
<dbReference type="PANTHER" id="PTHR32347:SF27">
    <property type="entry name" value="RND EFFLUX PUMP MEMBRANE FUSION PROTEIN BARREL-SANDWICH DOMAIN-CONTAINING PROTEIN"/>
    <property type="match status" value="1"/>
</dbReference>